<comment type="caution">
    <text evidence="2">The sequence shown here is derived from an EMBL/GenBank/DDBJ whole genome shotgun (WGS) entry which is preliminary data.</text>
</comment>
<proteinExistence type="predicted"/>
<gene>
    <name evidence="2" type="ORF">GMARGA_LOCUS46099</name>
</gene>
<dbReference type="Proteomes" id="UP000789901">
    <property type="component" value="Unassembled WGS sequence"/>
</dbReference>
<keyword evidence="3" id="KW-1185">Reference proteome</keyword>
<reference evidence="2 3" key="1">
    <citation type="submission" date="2021-06" db="EMBL/GenBank/DDBJ databases">
        <authorList>
            <person name="Kallberg Y."/>
            <person name="Tangrot J."/>
            <person name="Rosling A."/>
        </authorList>
    </citation>
    <scope>NUCLEOTIDE SEQUENCE [LARGE SCALE GENOMIC DNA]</scope>
    <source>
        <strain evidence="2 3">120-4 pot B 10/14</strain>
    </source>
</reference>
<feature type="non-terminal residue" evidence="2">
    <location>
        <position position="73"/>
    </location>
</feature>
<evidence type="ECO:0000256" key="1">
    <source>
        <dbReference type="SAM" id="Phobius"/>
    </source>
</evidence>
<protein>
    <submittedName>
        <fullName evidence="2">28760_t:CDS:1</fullName>
    </submittedName>
</protein>
<feature type="transmembrane region" description="Helical" evidence="1">
    <location>
        <begin position="21"/>
        <end position="40"/>
    </location>
</feature>
<evidence type="ECO:0000313" key="2">
    <source>
        <dbReference type="EMBL" id="CAG8857278.1"/>
    </source>
</evidence>
<sequence length="73" mass="8732">KNQDASKHRDTKSMDRYDCNRMIIISINHTTLIATIYIRYHLLYPYPKDVSISDDIKQFIMNNIDLLPHKIMH</sequence>
<keyword evidence="1" id="KW-0472">Membrane</keyword>
<name>A0ABN7XSE1_GIGMA</name>
<keyword evidence="1" id="KW-1133">Transmembrane helix</keyword>
<feature type="non-terminal residue" evidence="2">
    <location>
        <position position="1"/>
    </location>
</feature>
<evidence type="ECO:0000313" key="3">
    <source>
        <dbReference type="Proteomes" id="UP000789901"/>
    </source>
</evidence>
<keyword evidence="1" id="KW-0812">Transmembrane</keyword>
<accession>A0ABN7XSE1</accession>
<organism evidence="2 3">
    <name type="scientific">Gigaspora margarita</name>
    <dbReference type="NCBI Taxonomy" id="4874"/>
    <lineage>
        <taxon>Eukaryota</taxon>
        <taxon>Fungi</taxon>
        <taxon>Fungi incertae sedis</taxon>
        <taxon>Mucoromycota</taxon>
        <taxon>Glomeromycotina</taxon>
        <taxon>Glomeromycetes</taxon>
        <taxon>Diversisporales</taxon>
        <taxon>Gigasporaceae</taxon>
        <taxon>Gigaspora</taxon>
    </lineage>
</organism>
<dbReference type="EMBL" id="CAJVQB010168960">
    <property type="protein sequence ID" value="CAG8857278.1"/>
    <property type="molecule type" value="Genomic_DNA"/>
</dbReference>